<sequence length="120" mass="13974">MLTSLCHFLNDHEELPARKRKLSDVDMHPHIKSLLATSLGEVVTLLVGDDPESKDSKFFVHKNILCAELQGTEGSIIRLPEEQPEVIRTFVHLIYVDQYICLSLATWTLKNQRIDQWRYW</sequence>
<dbReference type="CDD" id="cd18186">
    <property type="entry name" value="BTB_POZ_ZBTB_KLHL-like"/>
    <property type="match status" value="1"/>
</dbReference>
<dbReference type="AlphaFoldDB" id="A7EQY8"/>
<dbReference type="GeneID" id="5487164"/>
<accession>A7EQY8</accession>
<dbReference type="RefSeq" id="XP_001591116.1">
    <property type="nucleotide sequence ID" value="XM_001591066.1"/>
</dbReference>
<evidence type="ECO:0000313" key="2">
    <source>
        <dbReference type="Proteomes" id="UP000001312"/>
    </source>
</evidence>
<reference evidence="2" key="1">
    <citation type="journal article" date="2011" name="PLoS Genet.">
        <title>Genomic analysis of the necrotrophic fungal pathogens Sclerotinia sclerotiorum and Botrytis cinerea.</title>
        <authorList>
            <person name="Amselem J."/>
            <person name="Cuomo C.A."/>
            <person name="van Kan J.A."/>
            <person name="Viaud M."/>
            <person name="Benito E.P."/>
            <person name="Couloux A."/>
            <person name="Coutinho P.M."/>
            <person name="de Vries R.P."/>
            <person name="Dyer P.S."/>
            <person name="Fillinger S."/>
            <person name="Fournier E."/>
            <person name="Gout L."/>
            <person name="Hahn M."/>
            <person name="Kohn L."/>
            <person name="Lapalu N."/>
            <person name="Plummer K.M."/>
            <person name="Pradier J.M."/>
            <person name="Quevillon E."/>
            <person name="Sharon A."/>
            <person name="Simon A."/>
            <person name="ten Have A."/>
            <person name="Tudzynski B."/>
            <person name="Tudzynski P."/>
            <person name="Wincker P."/>
            <person name="Andrew M."/>
            <person name="Anthouard V."/>
            <person name="Beever R.E."/>
            <person name="Beffa R."/>
            <person name="Benoit I."/>
            <person name="Bouzid O."/>
            <person name="Brault B."/>
            <person name="Chen Z."/>
            <person name="Choquer M."/>
            <person name="Collemare J."/>
            <person name="Cotton P."/>
            <person name="Danchin E.G."/>
            <person name="Da Silva C."/>
            <person name="Gautier A."/>
            <person name="Giraud C."/>
            <person name="Giraud T."/>
            <person name="Gonzalez C."/>
            <person name="Grossetete S."/>
            <person name="Guldener U."/>
            <person name="Henrissat B."/>
            <person name="Howlett B.J."/>
            <person name="Kodira C."/>
            <person name="Kretschmer M."/>
            <person name="Lappartient A."/>
            <person name="Leroch M."/>
            <person name="Levis C."/>
            <person name="Mauceli E."/>
            <person name="Neuveglise C."/>
            <person name="Oeser B."/>
            <person name="Pearson M."/>
            <person name="Poulain J."/>
            <person name="Poussereau N."/>
            <person name="Quesneville H."/>
            <person name="Rascle C."/>
            <person name="Schumacher J."/>
            <person name="Segurens B."/>
            <person name="Sexton A."/>
            <person name="Silva E."/>
            <person name="Sirven C."/>
            <person name="Soanes D.M."/>
            <person name="Talbot N.J."/>
            <person name="Templeton M."/>
            <person name="Yandava C."/>
            <person name="Yarden O."/>
            <person name="Zeng Q."/>
            <person name="Rollins J.A."/>
            <person name="Lebrun M.H."/>
            <person name="Dickman M."/>
        </authorList>
    </citation>
    <scope>NUCLEOTIDE SEQUENCE [LARGE SCALE GENOMIC DNA]</scope>
    <source>
        <strain evidence="2">ATCC 18683 / 1980 / Ss-1</strain>
    </source>
</reference>
<evidence type="ECO:0000313" key="1">
    <source>
        <dbReference type="EMBL" id="EDN91880.1"/>
    </source>
</evidence>
<organism evidence="1 2">
    <name type="scientific">Sclerotinia sclerotiorum (strain ATCC 18683 / 1980 / Ss-1)</name>
    <name type="common">White mold</name>
    <name type="synonym">Whetzelinia sclerotiorum</name>
    <dbReference type="NCBI Taxonomy" id="665079"/>
    <lineage>
        <taxon>Eukaryota</taxon>
        <taxon>Fungi</taxon>
        <taxon>Dikarya</taxon>
        <taxon>Ascomycota</taxon>
        <taxon>Pezizomycotina</taxon>
        <taxon>Leotiomycetes</taxon>
        <taxon>Helotiales</taxon>
        <taxon>Sclerotiniaceae</taxon>
        <taxon>Sclerotinia</taxon>
    </lineage>
</organism>
<dbReference type="Gene3D" id="3.30.710.10">
    <property type="entry name" value="Potassium Channel Kv1.1, Chain A"/>
    <property type="match status" value="1"/>
</dbReference>
<evidence type="ECO:0008006" key="3">
    <source>
        <dbReference type="Google" id="ProtNLM"/>
    </source>
</evidence>
<dbReference type="InParanoid" id="A7EQY8"/>
<dbReference type="InterPro" id="IPR011333">
    <property type="entry name" value="SKP1/BTB/POZ_sf"/>
</dbReference>
<protein>
    <recommendedName>
        <fullName evidence="3">BTB domain-containing protein</fullName>
    </recommendedName>
</protein>
<dbReference type="Proteomes" id="UP000001312">
    <property type="component" value="Unassembled WGS sequence"/>
</dbReference>
<name>A7EQY8_SCLS1</name>
<gene>
    <name evidence="1" type="ORF">SS1G_07741</name>
</gene>
<dbReference type="KEGG" id="ssl:SS1G_07741"/>
<proteinExistence type="predicted"/>
<dbReference type="EMBL" id="CH476630">
    <property type="protein sequence ID" value="EDN91880.1"/>
    <property type="molecule type" value="Genomic_DNA"/>
</dbReference>
<keyword evidence="2" id="KW-1185">Reference proteome</keyword>